<dbReference type="EMBL" id="JACICA010000012">
    <property type="protein sequence ID" value="MBB3703410.1"/>
    <property type="molecule type" value="Genomic_DNA"/>
</dbReference>
<gene>
    <name evidence="6" type="ORF">FHS60_001899</name>
</gene>
<evidence type="ECO:0000313" key="7">
    <source>
        <dbReference type="Proteomes" id="UP000541425"/>
    </source>
</evidence>
<dbReference type="InterPro" id="IPR016064">
    <property type="entry name" value="NAD/diacylglycerol_kinase_sf"/>
</dbReference>
<dbReference type="SUPFAM" id="SSF111331">
    <property type="entry name" value="NAD kinase/diacylglycerol kinase-like"/>
    <property type="match status" value="1"/>
</dbReference>
<dbReference type="AlphaFoldDB" id="A0A7W5UK50"/>
<dbReference type="Pfam" id="PF19279">
    <property type="entry name" value="YegS_C"/>
    <property type="match status" value="1"/>
</dbReference>
<dbReference type="InterPro" id="IPR001206">
    <property type="entry name" value="Diacylglycerol_kinase_cat_dom"/>
</dbReference>
<keyword evidence="2" id="KW-0547">Nucleotide-binding</keyword>
<dbReference type="GO" id="GO:0005524">
    <property type="term" value="F:ATP binding"/>
    <property type="evidence" value="ECO:0007669"/>
    <property type="project" value="UniProtKB-KW"/>
</dbReference>
<evidence type="ECO:0000256" key="3">
    <source>
        <dbReference type="ARBA" id="ARBA00022777"/>
    </source>
</evidence>
<keyword evidence="1" id="KW-0808">Transferase</keyword>
<accession>A0A7W5UK50</accession>
<evidence type="ECO:0000313" key="6">
    <source>
        <dbReference type="EMBL" id="MBB3703410.1"/>
    </source>
</evidence>
<dbReference type="RefSeq" id="WP_183697749.1">
    <property type="nucleotide sequence ID" value="NZ_JACICA010000012.1"/>
</dbReference>
<dbReference type="Gene3D" id="3.40.50.10330">
    <property type="entry name" value="Probable inorganic polyphosphate/atp-NAD kinase, domain 1"/>
    <property type="match status" value="1"/>
</dbReference>
<keyword evidence="3 6" id="KW-0418">Kinase</keyword>
<evidence type="ECO:0000256" key="4">
    <source>
        <dbReference type="ARBA" id="ARBA00022840"/>
    </source>
</evidence>
<proteinExistence type="predicted"/>
<sequence>MSTINSQKWGFIFCPKKGSHKNRHLKKKIQQILQEELTNYEFIESQEQGSIKHITKRMTQEGYSTVIIIGGDAALNEAINGIMEVSVSHPILGVIPNGYGNDFAKFFMEKEISDYRQTIRTLKQQRTRKIDVGTCLLTDVFGKEEHLYFLDCINIGLAASITNIKRTTLRFLGRKTLSSLLSAMLLIFKRKIFKIAFHLPGEKFEKNAMTVCIGSATGYGQTPSAVPYNGLLDISVISDTPSLQIAHGLWLLFTGRFLKHKNLDVWRTKEVEFSEIGRATVSIDGHVIPHKEKTLKVGILKEEIEFILP</sequence>
<protein>
    <submittedName>
        <fullName evidence="6">YegS/Rv2252/BmrU family lipid kinase</fullName>
    </submittedName>
</protein>
<dbReference type="PANTHER" id="PTHR12358:SF54">
    <property type="entry name" value="SPHINGOSINE KINASE RELATED PROTEIN"/>
    <property type="match status" value="1"/>
</dbReference>
<dbReference type="InterPro" id="IPR017438">
    <property type="entry name" value="ATP-NAD_kinase_N"/>
</dbReference>
<dbReference type="PANTHER" id="PTHR12358">
    <property type="entry name" value="SPHINGOSINE KINASE"/>
    <property type="match status" value="1"/>
</dbReference>
<dbReference type="Pfam" id="PF00781">
    <property type="entry name" value="DAGK_cat"/>
    <property type="match status" value="1"/>
</dbReference>
<dbReference type="Proteomes" id="UP000541425">
    <property type="component" value="Unassembled WGS sequence"/>
</dbReference>
<dbReference type="PROSITE" id="PS50146">
    <property type="entry name" value="DAGK"/>
    <property type="match status" value="1"/>
</dbReference>
<dbReference type="InterPro" id="IPR050187">
    <property type="entry name" value="Lipid_Phosphate_FormReg"/>
</dbReference>
<organism evidence="6 7">
    <name type="scientific">Alloprevotella rava</name>
    <dbReference type="NCBI Taxonomy" id="671218"/>
    <lineage>
        <taxon>Bacteria</taxon>
        <taxon>Pseudomonadati</taxon>
        <taxon>Bacteroidota</taxon>
        <taxon>Bacteroidia</taxon>
        <taxon>Bacteroidales</taxon>
        <taxon>Prevotellaceae</taxon>
        <taxon>Alloprevotella</taxon>
    </lineage>
</organism>
<keyword evidence="4" id="KW-0067">ATP-binding</keyword>
<evidence type="ECO:0000256" key="1">
    <source>
        <dbReference type="ARBA" id="ARBA00022679"/>
    </source>
</evidence>
<evidence type="ECO:0000259" key="5">
    <source>
        <dbReference type="PROSITE" id="PS50146"/>
    </source>
</evidence>
<name>A0A7W5UK50_9BACT</name>
<dbReference type="Gene3D" id="2.60.200.40">
    <property type="match status" value="1"/>
</dbReference>
<dbReference type="InterPro" id="IPR045540">
    <property type="entry name" value="YegS/DAGK_C"/>
</dbReference>
<comment type="caution">
    <text evidence="6">The sequence shown here is derived from an EMBL/GenBank/DDBJ whole genome shotgun (WGS) entry which is preliminary data.</text>
</comment>
<feature type="domain" description="DAGKc" evidence="5">
    <location>
        <begin position="4"/>
        <end position="139"/>
    </location>
</feature>
<dbReference type="GO" id="GO:0016301">
    <property type="term" value="F:kinase activity"/>
    <property type="evidence" value="ECO:0007669"/>
    <property type="project" value="UniProtKB-KW"/>
</dbReference>
<evidence type="ECO:0000256" key="2">
    <source>
        <dbReference type="ARBA" id="ARBA00022741"/>
    </source>
</evidence>
<reference evidence="6 7" key="1">
    <citation type="submission" date="2020-08" db="EMBL/GenBank/DDBJ databases">
        <title>Genomic Encyclopedia of Type Strains, Phase IV (KMG-IV): sequencing the most valuable type-strain genomes for metagenomic binning, comparative biology and taxonomic classification.</title>
        <authorList>
            <person name="Goeker M."/>
        </authorList>
    </citation>
    <scope>NUCLEOTIDE SEQUENCE [LARGE SCALE GENOMIC DNA]</scope>
    <source>
        <strain evidence="6 7">DSM 22548</strain>
    </source>
</reference>